<protein>
    <recommendedName>
        <fullName evidence="4">Outer membrane protein Omp28</fullName>
    </recommendedName>
</protein>
<evidence type="ECO:0000256" key="1">
    <source>
        <dbReference type="SAM" id="SignalP"/>
    </source>
</evidence>
<accession>A0A379MS86</accession>
<feature type="signal peptide" evidence="1">
    <location>
        <begin position="1"/>
        <end position="23"/>
    </location>
</feature>
<sequence length="141" mass="16191">MYYRIFWGLCAVLLATACGSAHKTDSIVLSQFVHSTIRFPQAATAQPKIVVYVGKDECGPCSLQLPEWSVKLSELYISGADSVRLWFVVYSTELEKMNTIVEQSHIPLLKKRITILEDTHEQFAEMNQIPSDYRFHTFFLR</sequence>
<evidence type="ECO:0000313" key="2">
    <source>
        <dbReference type="EMBL" id="SUE34594.1"/>
    </source>
</evidence>
<dbReference type="STRING" id="880526.GCA_000427365_01994"/>
<gene>
    <name evidence="2" type="ORF">NCTC11190_01826</name>
</gene>
<name>A0A379MS86_9BACT</name>
<proteinExistence type="predicted"/>
<feature type="chain" id="PRO_5016673262" description="Outer membrane protein Omp28" evidence="1">
    <location>
        <begin position="24"/>
        <end position="141"/>
    </location>
</feature>
<dbReference type="AlphaFoldDB" id="A0A379MS86"/>
<dbReference type="RefSeq" id="WP_027291563.1">
    <property type="nucleotide sequence ID" value="NZ_UGVL01000001.1"/>
</dbReference>
<keyword evidence="3" id="KW-1185">Reference proteome</keyword>
<organism evidence="2 3">
    <name type="scientific">Rikenella microfusus</name>
    <dbReference type="NCBI Taxonomy" id="28139"/>
    <lineage>
        <taxon>Bacteria</taxon>
        <taxon>Pseudomonadati</taxon>
        <taxon>Bacteroidota</taxon>
        <taxon>Bacteroidia</taxon>
        <taxon>Bacteroidales</taxon>
        <taxon>Rikenellaceae</taxon>
        <taxon>Rikenella</taxon>
    </lineage>
</organism>
<keyword evidence="1" id="KW-0732">Signal</keyword>
<evidence type="ECO:0000313" key="3">
    <source>
        <dbReference type="Proteomes" id="UP000255233"/>
    </source>
</evidence>
<dbReference type="EMBL" id="UGVL01000001">
    <property type="protein sequence ID" value="SUE34594.1"/>
    <property type="molecule type" value="Genomic_DNA"/>
</dbReference>
<reference evidence="2 3" key="1">
    <citation type="submission" date="2018-06" db="EMBL/GenBank/DDBJ databases">
        <authorList>
            <consortium name="Pathogen Informatics"/>
            <person name="Doyle S."/>
        </authorList>
    </citation>
    <scope>NUCLEOTIDE SEQUENCE [LARGE SCALE GENOMIC DNA]</scope>
    <source>
        <strain evidence="2 3">NCTC11190</strain>
    </source>
</reference>
<dbReference type="PROSITE" id="PS51257">
    <property type="entry name" value="PROKAR_LIPOPROTEIN"/>
    <property type="match status" value="1"/>
</dbReference>
<evidence type="ECO:0008006" key="4">
    <source>
        <dbReference type="Google" id="ProtNLM"/>
    </source>
</evidence>
<dbReference type="Proteomes" id="UP000255233">
    <property type="component" value="Unassembled WGS sequence"/>
</dbReference>